<proteinExistence type="predicted"/>
<feature type="region of interest" description="Disordered" evidence="1">
    <location>
        <begin position="172"/>
        <end position="201"/>
    </location>
</feature>
<keyword evidence="3" id="KW-1185">Reference proteome</keyword>
<evidence type="ECO:0000313" key="3">
    <source>
        <dbReference type="Proteomes" id="UP000037035"/>
    </source>
</evidence>
<dbReference type="AlphaFoldDB" id="A0A0L6UW51"/>
<reference evidence="2 3" key="1">
    <citation type="submission" date="2015-08" db="EMBL/GenBank/DDBJ databases">
        <title>Next Generation Sequencing and Analysis of the Genome of Puccinia sorghi L Schw, the Causal Agent of Maize Common Rust.</title>
        <authorList>
            <person name="Rochi L."/>
            <person name="Burguener G."/>
            <person name="Darino M."/>
            <person name="Turjanski A."/>
            <person name="Kreff E."/>
            <person name="Dieguez M.J."/>
            <person name="Sacco F."/>
        </authorList>
    </citation>
    <scope>NUCLEOTIDE SEQUENCE [LARGE SCALE GENOMIC DNA]</scope>
    <source>
        <strain evidence="2 3">RO10H11247</strain>
    </source>
</reference>
<sequence>MTNKYVCPGNNRNPFVQMEDLIGQNRFVVQINSSWTIESRFSTEYEVELTQMKPAGLSPFYHVIQFKMSKKNADHNEGPQVQYLIEHTQFNSYILNTASFHSPSQHHEIKKFSGKTKEERDKEWKYTDYPPHNSQRRTLRQGISKTVTRRENWGKRLPQVLRLAADEVTDQLGSKQDLGNQDDAETGVGLNSDRNGQYGCPKADERISAVVDRAHNNSSDTISIPLPGSSHHKSEASEIKSLTTGKVYPKQYISKHMIPIHNLPLILGNRKRQALIVKGKSGKHQEYQPSQIVIYSQMYFEKILNIHQIMLYHSPKHQCYYSALKRKSSISEPQTNLPYRHNEQISHPQLSQGSHHHPSFQRTSSEMLAAQQIQQYQYIQKHQKIQATPESYEHTEIRRRNSISLDAQAIQEYRYFEQNKNSQCSEDSYAIEMKISMSAPQPNLQFSNHEQDKTPQVFQQSHKYSTFPKISPINHTYEISNSIPYNIFPNPGEVKINQQNKNIMHLGTKYHIIQTETSTNHQFHPQEQPFTITRGPFLELPGKCHKSCFF</sequence>
<comment type="caution">
    <text evidence="2">The sequence shown here is derived from an EMBL/GenBank/DDBJ whole genome shotgun (WGS) entry which is preliminary data.</text>
</comment>
<dbReference type="VEuPathDB" id="FungiDB:VP01_3458g1"/>
<feature type="region of interest" description="Disordered" evidence="1">
    <location>
        <begin position="218"/>
        <end position="238"/>
    </location>
</feature>
<protein>
    <submittedName>
        <fullName evidence="2">Uncharacterized protein</fullName>
    </submittedName>
</protein>
<evidence type="ECO:0000256" key="1">
    <source>
        <dbReference type="SAM" id="MobiDB-lite"/>
    </source>
</evidence>
<organism evidence="2 3">
    <name type="scientific">Puccinia sorghi</name>
    <dbReference type="NCBI Taxonomy" id="27349"/>
    <lineage>
        <taxon>Eukaryota</taxon>
        <taxon>Fungi</taxon>
        <taxon>Dikarya</taxon>
        <taxon>Basidiomycota</taxon>
        <taxon>Pucciniomycotina</taxon>
        <taxon>Pucciniomycetes</taxon>
        <taxon>Pucciniales</taxon>
        <taxon>Pucciniaceae</taxon>
        <taxon>Puccinia</taxon>
    </lineage>
</organism>
<gene>
    <name evidence="2" type="ORF">VP01_3458g1</name>
</gene>
<dbReference type="Proteomes" id="UP000037035">
    <property type="component" value="Unassembled WGS sequence"/>
</dbReference>
<evidence type="ECO:0000313" key="2">
    <source>
        <dbReference type="EMBL" id="KNZ52758.1"/>
    </source>
</evidence>
<name>A0A0L6UW51_9BASI</name>
<accession>A0A0L6UW51</accession>
<dbReference type="EMBL" id="LAVV01008455">
    <property type="protein sequence ID" value="KNZ52758.1"/>
    <property type="molecule type" value="Genomic_DNA"/>
</dbReference>